<accession>A0ABN8G7F0</accession>
<evidence type="ECO:0000313" key="2">
    <source>
        <dbReference type="Proteomes" id="UP000838686"/>
    </source>
</evidence>
<protein>
    <recommendedName>
        <fullName evidence="3">IDEAL domain-containing protein</fullName>
    </recommendedName>
</protein>
<evidence type="ECO:0000313" key="1">
    <source>
        <dbReference type="EMBL" id="CAH1197677.1"/>
    </source>
</evidence>
<dbReference type="EMBL" id="CAKMMF010000004">
    <property type="protein sequence ID" value="CAH1197677.1"/>
    <property type="molecule type" value="Genomic_DNA"/>
</dbReference>
<evidence type="ECO:0008006" key="3">
    <source>
        <dbReference type="Google" id="ProtNLM"/>
    </source>
</evidence>
<proteinExistence type="predicted"/>
<dbReference type="Proteomes" id="UP000838686">
    <property type="component" value="Unassembled WGS sequence"/>
</dbReference>
<reference evidence="1" key="1">
    <citation type="submission" date="2022-01" db="EMBL/GenBank/DDBJ databases">
        <authorList>
            <person name="Criscuolo A."/>
        </authorList>
    </citation>
    <scope>NUCLEOTIDE SEQUENCE</scope>
    <source>
        <strain evidence="1">CIP111893</strain>
    </source>
</reference>
<comment type="caution">
    <text evidence="1">The sequence shown here is derived from an EMBL/GenBank/DDBJ whole genome shotgun (WGS) entry which is preliminary data.</text>
</comment>
<organism evidence="1 2">
    <name type="scientific">Paenibacillus plantiphilus</name>
    <dbReference type="NCBI Taxonomy" id="2905650"/>
    <lineage>
        <taxon>Bacteria</taxon>
        <taxon>Bacillati</taxon>
        <taxon>Bacillota</taxon>
        <taxon>Bacilli</taxon>
        <taxon>Bacillales</taxon>
        <taxon>Paenibacillaceae</taxon>
        <taxon>Paenibacillus</taxon>
    </lineage>
</organism>
<sequence length="71" mass="7831">MTGDSKAQTMIHPFYGHAEQAFALLPDAEASLVKLKQAFEAADEDFLAIELRSMIERLAEIRELLAKGPQG</sequence>
<gene>
    <name evidence="1" type="ORF">PAECIP111893_00878</name>
</gene>
<name>A0ABN8G7F0_9BACL</name>
<keyword evidence="2" id="KW-1185">Reference proteome</keyword>